<dbReference type="OrthoDB" id="4074350at2759"/>
<evidence type="ECO:0000256" key="1">
    <source>
        <dbReference type="ARBA" id="ARBA00007447"/>
    </source>
</evidence>
<dbReference type="InterPro" id="IPR034164">
    <property type="entry name" value="Pepsin-like_dom"/>
</dbReference>
<keyword evidence="5" id="KW-1185">Reference proteome</keyword>
<organism evidence="4 5">
    <name type="scientific">Lophium mytilinum</name>
    <dbReference type="NCBI Taxonomy" id="390894"/>
    <lineage>
        <taxon>Eukaryota</taxon>
        <taxon>Fungi</taxon>
        <taxon>Dikarya</taxon>
        <taxon>Ascomycota</taxon>
        <taxon>Pezizomycotina</taxon>
        <taxon>Dothideomycetes</taxon>
        <taxon>Pleosporomycetidae</taxon>
        <taxon>Mytilinidiales</taxon>
        <taxon>Mytilinidiaceae</taxon>
        <taxon>Lophium</taxon>
    </lineage>
</organism>
<proteinExistence type="inferred from homology"/>
<evidence type="ECO:0000256" key="2">
    <source>
        <dbReference type="SAM" id="Phobius"/>
    </source>
</evidence>
<evidence type="ECO:0000313" key="4">
    <source>
        <dbReference type="EMBL" id="KAF2499485.1"/>
    </source>
</evidence>
<sequence length="457" mass="49088">PAPYVVPPSQSFGGNDGPWSTFFISVGTPGQDLRVQVSTQSGETWAVVPEGCYPTDGPDCASLRGAQPFQSAESPGFQSNASSTWDTIGVYTLTTEEKLNYTGNGIYGYDKVALGPASDSATAALEHQIVAGVAELDFWMGHIGLGIQPSSFSSLSKPVDSFLVQLWNQTKIPSLSYAYTAGAKYRLKSVFGSLILGGYDETRFTPSNFSLSFSSDATKLLTVGVQSIIGLDTLQGTQSFTSSGHLSLIDSTVPHLWLPRDICDGIEQAFGLAYDPTTDLYLVNETMHNQLHHLNPSLTFKLGDTIYDTGANATNIVLPYAALDLQASYPYYKNATNYFPIRRAANDSQYVLGRTLLQEAYLIVDHERQNFTIAPASFPNPLPAPQVIAITPPSNTPTPISNPSASSKPLLSTSAIAGIAAGGGALFILAALSLFFFLRRRRRSARVELANTQVTPS</sequence>
<reference evidence="4" key="1">
    <citation type="journal article" date="2020" name="Stud. Mycol.">
        <title>101 Dothideomycetes genomes: a test case for predicting lifestyles and emergence of pathogens.</title>
        <authorList>
            <person name="Haridas S."/>
            <person name="Albert R."/>
            <person name="Binder M."/>
            <person name="Bloem J."/>
            <person name="Labutti K."/>
            <person name="Salamov A."/>
            <person name="Andreopoulos B."/>
            <person name="Baker S."/>
            <person name="Barry K."/>
            <person name="Bills G."/>
            <person name="Bluhm B."/>
            <person name="Cannon C."/>
            <person name="Castanera R."/>
            <person name="Culley D."/>
            <person name="Daum C."/>
            <person name="Ezra D."/>
            <person name="Gonzalez J."/>
            <person name="Henrissat B."/>
            <person name="Kuo A."/>
            <person name="Liang C."/>
            <person name="Lipzen A."/>
            <person name="Lutzoni F."/>
            <person name="Magnuson J."/>
            <person name="Mondo S."/>
            <person name="Nolan M."/>
            <person name="Ohm R."/>
            <person name="Pangilinan J."/>
            <person name="Park H.-J."/>
            <person name="Ramirez L."/>
            <person name="Alfaro M."/>
            <person name="Sun H."/>
            <person name="Tritt A."/>
            <person name="Yoshinaga Y."/>
            <person name="Zwiers L.-H."/>
            <person name="Turgeon B."/>
            <person name="Goodwin S."/>
            <person name="Spatafora J."/>
            <person name="Crous P."/>
            <person name="Grigoriev I."/>
        </authorList>
    </citation>
    <scope>NUCLEOTIDE SEQUENCE</scope>
    <source>
        <strain evidence="4">CBS 269.34</strain>
    </source>
</reference>
<dbReference type="InterPro" id="IPR001461">
    <property type="entry name" value="Aspartic_peptidase_A1"/>
</dbReference>
<accession>A0A6A6R426</accession>
<gene>
    <name evidence="4" type="ORF">BU16DRAFT_436849</name>
</gene>
<comment type="similarity">
    <text evidence="1">Belongs to the peptidase A1 family.</text>
</comment>
<dbReference type="GO" id="GO:0006508">
    <property type="term" value="P:proteolysis"/>
    <property type="evidence" value="ECO:0007669"/>
    <property type="project" value="UniProtKB-KW"/>
</dbReference>
<dbReference type="AlphaFoldDB" id="A0A6A6R426"/>
<dbReference type="GO" id="GO:0004190">
    <property type="term" value="F:aspartic-type endopeptidase activity"/>
    <property type="evidence" value="ECO:0007669"/>
    <property type="project" value="InterPro"/>
</dbReference>
<dbReference type="GO" id="GO:0000324">
    <property type="term" value="C:fungal-type vacuole"/>
    <property type="evidence" value="ECO:0007669"/>
    <property type="project" value="TreeGrafter"/>
</dbReference>
<feature type="non-terminal residue" evidence="4">
    <location>
        <position position="457"/>
    </location>
</feature>
<feature type="non-terminal residue" evidence="4">
    <location>
        <position position="1"/>
    </location>
</feature>
<keyword evidence="2" id="KW-1133">Transmembrane helix</keyword>
<keyword evidence="2" id="KW-0472">Membrane</keyword>
<dbReference type="Pfam" id="PF00026">
    <property type="entry name" value="Asp"/>
    <property type="match status" value="1"/>
</dbReference>
<keyword evidence="4" id="KW-0645">Protease</keyword>
<dbReference type="SUPFAM" id="SSF50630">
    <property type="entry name" value="Acid proteases"/>
    <property type="match status" value="1"/>
</dbReference>
<protein>
    <submittedName>
        <fullName evidence="4">Acid protease</fullName>
    </submittedName>
</protein>
<dbReference type="PROSITE" id="PS51767">
    <property type="entry name" value="PEPTIDASE_A1"/>
    <property type="match status" value="1"/>
</dbReference>
<evidence type="ECO:0000259" key="3">
    <source>
        <dbReference type="PROSITE" id="PS51767"/>
    </source>
</evidence>
<dbReference type="PRINTS" id="PR00792">
    <property type="entry name" value="PEPSIN"/>
</dbReference>
<feature type="domain" description="Peptidase A1" evidence="3">
    <location>
        <begin position="20"/>
        <end position="374"/>
    </location>
</feature>
<dbReference type="EMBL" id="MU004184">
    <property type="protein sequence ID" value="KAF2499485.1"/>
    <property type="molecule type" value="Genomic_DNA"/>
</dbReference>
<dbReference type="InterPro" id="IPR021109">
    <property type="entry name" value="Peptidase_aspartic_dom_sf"/>
</dbReference>
<dbReference type="CDD" id="cd05471">
    <property type="entry name" value="pepsin_like"/>
    <property type="match status" value="1"/>
</dbReference>
<evidence type="ECO:0000313" key="5">
    <source>
        <dbReference type="Proteomes" id="UP000799750"/>
    </source>
</evidence>
<feature type="transmembrane region" description="Helical" evidence="2">
    <location>
        <begin position="415"/>
        <end position="438"/>
    </location>
</feature>
<dbReference type="PANTHER" id="PTHR47966">
    <property type="entry name" value="BETA-SITE APP-CLEAVING ENZYME, ISOFORM A-RELATED"/>
    <property type="match status" value="1"/>
</dbReference>
<dbReference type="Proteomes" id="UP000799750">
    <property type="component" value="Unassembled WGS sequence"/>
</dbReference>
<dbReference type="Gene3D" id="2.40.70.10">
    <property type="entry name" value="Acid Proteases"/>
    <property type="match status" value="2"/>
</dbReference>
<keyword evidence="4" id="KW-0378">Hydrolase</keyword>
<dbReference type="PANTHER" id="PTHR47966:SF51">
    <property type="entry name" value="BETA-SITE APP-CLEAVING ENZYME, ISOFORM A-RELATED"/>
    <property type="match status" value="1"/>
</dbReference>
<keyword evidence="2" id="KW-0812">Transmembrane</keyword>
<name>A0A6A6R426_9PEZI</name>
<dbReference type="InterPro" id="IPR033121">
    <property type="entry name" value="PEPTIDASE_A1"/>
</dbReference>